<feature type="region of interest" description="Disordered" evidence="1">
    <location>
        <begin position="1"/>
        <end position="22"/>
    </location>
</feature>
<name>A0A061RET4_9CHLO</name>
<proteinExistence type="predicted"/>
<dbReference type="AlphaFoldDB" id="A0A061RET4"/>
<dbReference type="EMBL" id="GBEZ01014641">
    <property type="protein sequence ID" value="JAC71447.1"/>
    <property type="molecule type" value="Transcribed_RNA"/>
</dbReference>
<sequence>MAAVGERRSQRLEGGRERAMLP</sequence>
<organism evidence="2">
    <name type="scientific">Tetraselmis sp. GSL018</name>
    <dbReference type="NCBI Taxonomy" id="582737"/>
    <lineage>
        <taxon>Eukaryota</taxon>
        <taxon>Viridiplantae</taxon>
        <taxon>Chlorophyta</taxon>
        <taxon>core chlorophytes</taxon>
        <taxon>Chlorodendrophyceae</taxon>
        <taxon>Chlorodendrales</taxon>
        <taxon>Chlorodendraceae</taxon>
        <taxon>Tetraselmis</taxon>
    </lineage>
</organism>
<protein>
    <submittedName>
        <fullName evidence="2">Uncharacterized protein</fullName>
    </submittedName>
</protein>
<gene>
    <name evidence="2" type="ORF">TSPGSL018_1891</name>
</gene>
<evidence type="ECO:0000313" key="2">
    <source>
        <dbReference type="EMBL" id="JAC71447.1"/>
    </source>
</evidence>
<reference evidence="2" key="1">
    <citation type="submission" date="2014-05" db="EMBL/GenBank/DDBJ databases">
        <title>The transcriptome of the halophilic microalga Tetraselmis sp. GSL018 isolated from the Great Salt Lake, Utah.</title>
        <authorList>
            <person name="Jinkerson R.E."/>
            <person name="D'Adamo S."/>
            <person name="Posewitz M.C."/>
        </authorList>
    </citation>
    <scope>NUCLEOTIDE SEQUENCE</scope>
    <source>
        <strain evidence="2">GSL018</strain>
    </source>
</reference>
<accession>A0A061RET4</accession>
<evidence type="ECO:0000256" key="1">
    <source>
        <dbReference type="SAM" id="MobiDB-lite"/>
    </source>
</evidence>